<sequence>MFFQIQRLLSLKFNFSPVSQLPTEILSEIFSLCRPESPLKRRFDGPVGPSTIPDAGEFPALYVNKAWRTTAITVLRLEPLPIFLELDLPSNGSIVVRNEVKSKIIRRLERYLVESSPGPISFRVFEWVLDADPITVQLYPSLDLISAETVTILKLLCEHCERWEDVTLTLDPLVFHAIRNDIGSLPRLKSLSLRDEGVRRSQAGGLQALPSFEEANQLFLLTLHASLLQQIDFKLPWSQITTLTLSYSRPRYFHFILLHCTSLVECRLRDYDRTSDFWTAPQLLVSHLALRRLWFYACNLSHFLPLIYAPNVQELYVQGVAMNRVEDVRAISIALPHVEKLRVNFIHFHPSSGLPMLEELSSSTMILEMWSPLPGRAFEIMEQKSGIQHLRLKFRETADEASLLGLVKGRMLKGNRSESKFSNSGLLSFHVEASLSLETVDELRSLRESGLAISGLDVCDKQRIERNIQGNIWYRGASAVVSAVLEASLQVLYSAVGKFHGS</sequence>
<accession>A0A8H5MDM2</accession>
<reference evidence="1 2" key="1">
    <citation type="journal article" date="2020" name="ISME J.">
        <title>Uncovering the hidden diversity of litter-decomposition mechanisms in mushroom-forming fungi.</title>
        <authorList>
            <person name="Floudas D."/>
            <person name="Bentzer J."/>
            <person name="Ahren D."/>
            <person name="Johansson T."/>
            <person name="Persson P."/>
            <person name="Tunlid A."/>
        </authorList>
    </citation>
    <scope>NUCLEOTIDE SEQUENCE [LARGE SCALE GENOMIC DNA]</scope>
    <source>
        <strain evidence="1 2">CBS 406.79</strain>
    </source>
</reference>
<evidence type="ECO:0000313" key="2">
    <source>
        <dbReference type="Proteomes" id="UP000518752"/>
    </source>
</evidence>
<name>A0A8H5MDM2_9AGAR</name>
<comment type="caution">
    <text evidence="1">The sequence shown here is derived from an EMBL/GenBank/DDBJ whole genome shotgun (WGS) entry which is preliminary data.</text>
</comment>
<dbReference type="Gene3D" id="3.80.10.10">
    <property type="entry name" value="Ribonuclease Inhibitor"/>
    <property type="match status" value="1"/>
</dbReference>
<evidence type="ECO:0000313" key="1">
    <source>
        <dbReference type="EMBL" id="KAF5390128.1"/>
    </source>
</evidence>
<dbReference type="SUPFAM" id="SSF52058">
    <property type="entry name" value="L domain-like"/>
    <property type="match status" value="1"/>
</dbReference>
<keyword evidence="2" id="KW-1185">Reference proteome</keyword>
<dbReference type="EMBL" id="JAACJN010000017">
    <property type="protein sequence ID" value="KAF5390128.1"/>
    <property type="molecule type" value="Genomic_DNA"/>
</dbReference>
<dbReference type="AlphaFoldDB" id="A0A8H5MDM2"/>
<dbReference type="OrthoDB" id="3032111at2759"/>
<organism evidence="1 2">
    <name type="scientific">Collybiopsis confluens</name>
    <dbReference type="NCBI Taxonomy" id="2823264"/>
    <lineage>
        <taxon>Eukaryota</taxon>
        <taxon>Fungi</taxon>
        <taxon>Dikarya</taxon>
        <taxon>Basidiomycota</taxon>
        <taxon>Agaricomycotina</taxon>
        <taxon>Agaricomycetes</taxon>
        <taxon>Agaricomycetidae</taxon>
        <taxon>Agaricales</taxon>
        <taxon>Marasmiineae</taxon>
        <taxon>Omphalotaceae</taxon>
        <taxon>Collybiopsis</taxon>
    </lineage>
</organism>
<dbReference type="InterPro" id="IPR032675">
    <property type="entry name" value="LRR_dom_sf"/>
</dbReference>
<gene>
    <name evidence="1" type="ORF">D9757_003835</name>
</gene>
<evidence type="ECO:0008006" key="3">
    <source>
        <dbReference type="Google" id="ProtNLM"/>
    </source>
</evidence>
<proteinExistence type="predicted"/>
<dbReference type="Proteomes" id="UP000518752">
    <property type="component" value="Unassembled WGS sequence"/>
</dbReference>
<protein>
    <recommendedName>
        <fullName evidence="3">F-box domain-containing protein</fullName>
    </recommendedName>
</protein>